<feature type="compositionally biased region" description="Polar residues" evidence="1">
    <location>
        <begin position="10"/>
        <end position="29"/>
    </location>
</feature>
<dbReference type="Proteomes" id="UP000324800">
    <property type="component" value="Unassembled WGS sequence"/>
</dbReference>
<protein>
    <submittedName>
        <fullName evidence="2">Uncharacterized protein</fullName>
    </submittedName>
</protein>
<name>A0A5J4TAX3_9EUKA</name>
<dbReference type="EMBL" id="SNRW01036057">
    <property type="protein sequence ID" value="KAA6354585.1"/>
    <property type="molecule type" value="Genomic_DNA"/>
</dbReference>
<accession>A0A5J4TAX3</accession>
<sequence>CGPDQKKKSNQNNVLPYIIKQSQRNQRNRSSWTKEAYACASCNSSISTILLSDLSQICEHTFHGGWSAKAIQEITNETHQQSCHYSINAYHNNFVCAFHLYYSQQI</sequence>
<feature type="non-terminal residue" evidence="2">
    <location>
        <position position="1"/>
    </location>
</feature>
<dbReference type="AlphaFoldDB" id="A0A5J4TAX3"/>
<gene>
    <name evidence="2" type="ORF">EZS28_049888</name>
</gene>
<proteinExistence type="predicted"/>
<organism evidence="2 3">
    <name type="scientific">Streblomastix strix</name>
    <dbReference type="NCBI Taxonomy" id="222440"/>
    <lineage>
        <taxon>Eukaryota</taxon>
        <taxon>Metamonada</taxon>
        <taxon>Preaxostyla</taxon>
        <taxon>Oxymonadida</taxon>
        <taxon>Streblomastigidae</taxon>
        <taxon>Streblomastix</taxon>
    </lineage>
</organism>
<feature type="region of interest" description="Disordered" evidence="1">
    <location>
        <begin position="1"/>
        <end position="29"/>
    </location>
</feature>
<reference evidence="2 3" key="1">
    <citation type="submission" date="2019-03" db="EMBL/GenBank/DDBJ databases">
        <title>Single cell metagenomics reveals metabolic interactions within the superorganism composed of flagellate Streblomastix strix and complex community of Bacteroidetes bacteria on its surface.</title>
        <authorList>
            <person name="Treitli S.C."/>
            <person name="Kolisko M."/>
            <person name="Husnik F."/>
            <person name="Keeling P."/>
            <person name="Hampl V."/>
        </authorList>
    </citation>
    <scope>NUCLEOTIDE SEQUENCE [LARGE SCALE GENOMIC DNA]</scope>
    <source>
        <strain evidence="2">ST1C</strain>
    </source>
</reference>
<comment type="caution">
    <text evidence="2">The sequence shown here is derived from an EMBL/GenBank/DDBJ whole genome shotgun (WGS) entry which is preliminary data.</text>
</comment>
<evidence type="ECO:0000313" key="3">
    <source>
        <dbReference type="Proteomes" id="UP000324800"/>
    </source>
</evidence>
<feature type="non-terminal residue" evidence="2">
    <location>
        <position position="106"/>
    </location>
</feature>
<evidence type="ECO:0000313" key="2">
    <source>
        <dbReference type="EMBL" id="KAA6354585.1"/>
    </source>
</evidence>
<evidence type="ECO:0000256" key="1">
    <source>
        <dbReference type="SAM" id="MobiDB-lite"/>
    </source>
</evidence>